<evidence type="ECO:0000256" key="1">
    <source>
        <dbReference type="SAM" id="Phobius"/>
    </source>
</evidence>
<dbReference type="EMBL" id="JBGMDY010000005">
    <property type="protein sequence ID" value="KAL2333509.1"/>
    <property type="molecule type" value="Genomic_DNA"/>
</dbReference>
<reference evidence="2 3" key="1">
    <citation type="submission" date="2024-08" db="EMBL/GenBank/DDBJ databases">
        <title>Insights into the chromosomal genome structure of Flemingia macrophylla.</title>
        <authorList>
            <person name="Ding Y."/>
            <person name="Zhao Y."/>
            <person name="Bi W."/>
            <person name="Wu M."/>
            <person name="Zhao G."/>
            <person name="Gong Y."/>
            <person name="Li W."/>
            <person name="Zhang P."/>
        </authorList>
    </citation>
    <scope>NUCLEOTIDE SEQUENCE [LARGE SCALE GENOMIC DNA]</scope>
    <source>
        <strain evidence="2">DYQJB</strain>
        <tissue evidence="2">Leaf</tissue>
    </source>
</reference>
<evidence type="ECO:0000313" key="2">
    <source>
        <dbReference type="EMBL" id="KAL2333509.1"/>
    </source>
</evidence>
<sequence>MTHTSIASAFTSVVITSAVVTYASLTLVFYIDYAGCGKMTIVRYVVRRLGLHVIDLEALVKEIVGLTYDYMPRDICAWIADVGAHLFPKVNKDVPNDVDNSFSSKMAVENNHGEIFTSNS</sequence>
<dbReference type="AlphaFoldDB" id="A0ABD1MCK9"/>
<keyword evidence="1" id="KW-0472">Membrane</keyword>
<dbReference type="Proteomes" id="UP001603857">
    <property type="component" value="Unassembled WGS sequence"/>
</dbReference>
<feature type="transmembrane region" description="Helical" evidence="1">
    <location>
        <begin position="6"/>
        <end position="31"/>
    </location>
</feature>
<accession>A0ABD1MCK9</accession>
<keyword evidence="1" id="KW-1133">Transmembrane helix</keyword>
<name>A0ABD1MCK9_9FABA</name>
<proteinExistence type="predicted"/>
<evidence type="ECO:0000313" key="3">
    <source>
        <dbReference type="Proteomes" id="UP001603857"/>
    </source>
</evidence>
<gene>
    <name evidence="2" type="ORF">Fmac_014722</name>
</gene>
<organism evidence="2 3">
    <name type="scientific">Flemingia macrophylla</name>
    <dbReference type="NCBI Taxonomy" id="520843"/>
    <lineage>
        <taxon>Eukaryota</taxon>
        <taxon>Viridiplantae</taxon>
        <taxon>Streptophyta</taxon>
        <taxon>Embryophyta</taxon>
        <taxon>Tracheophyta</taxon>
        <taxon>Spermatophyta</taxon>
        <taxon>Magnoliopsida</taxon>
        <taxon>eudicotyledons</taxon>
        <taxon>Gunneridae</taxon>
        <taxon>Pentapetalae</taxon>
        <taxon>rosids</taxon>
        <taxon>fabids</taxon>
        <taxon>Fabales</taxon>
        <taxon>Fabaceae</taxon>
        <taxon>Papilionoideae</taxon>
        <taxon>50 kb inversion clade</taxon>
        <taxon>NPAAA clade</taxon>
        <taxon>indigoferoid/millettioid clade</taxon>
        <taxon>Phaseoleae</taxon>
        <taxon>Flemingia</taxon>
    </lineage>
</organism>
<protein>
    <submittedName>
        <fullName evidence="2">Uncharacterized protein</fullName>
    </submittedName>
</protein>
<keyword evidence="3" id="KW-1185">Reference proteome</keyword>
<keyword evidence="1" id="KW-0812">Transmembrane</keyword>
<comment type="caution">
    <text evidence="2">The sequence shown here is derived from an EMBL/GenBank/DDBJ whole genome shotgun (WGS) entry which is preliminary data.</text>
</comment>